<accession>A0ABD2VWJ2</accession>
<sequence>MRLRVVPGSTVEQPCANVLAGPEQFGAICGWSCARSTLCSIYNIPARIRLRVIYIFDSVYAHTHTHTHSVYSTIHFATVAWAARDYLCSPRALISSHASDVRMYYSGGDCACMEPRKLHGRGRTKQSRAARRQVRWENGAATATVAATVASVSSRDSRCATKRGTLRRKKSTAIHSPGVASSSGTYGQVIPSRLRLCDGHNESWCAYTSAEKEEVEEGGTAPYRRATGAGLVRSSARHSLARRCVGVVQYASNSSELASQSYCPFLLPCCWLHYMYATTTTSSDDGVFVHVFIHTYVTQLYLRERERERERDCATWYT</sequence>
<evidence type="ECO:0000313" key="2">
    <source>
        <dbReference type="Proteomes" id="UP001627154"/>
    </source>
</evidence>
<dbReference type="AlphaFoldDB" id="A0ABD2VWJ2"/>
<proteinExistence type="predicted"/>
<name>A0ABD2VWJ2_9HYME</name>
<comment type="caution">
    <text evidence="1">The sequence shown here is derived from an EMBL/GenBank/DDBJ whole genome shotgun (WGS) entry which is preliminary data.</text>
</comment>
<organism evidence="1 2">
    <name type="scientific">Trichogramma kaykai</name>
    <dbReference type="NCBI Taxonomy" id="54128"/>
    <lineage>
        <taxon>Eukaryota</taxon>
        <taxon>Metazoa</taxon>
        <taxon>Ecdysozoa</taxon>
        <taxon>Arthropoda</taxon>
        <taxon>Hexapoda</taxon>
        <taxon>Insecta</taxon>
        <taxon>Pterygota</taxon>
        <taxon>Neoptera</taxon>
        <taxon>Endopterygota</taxon>
        <taxon>Hymenoptera</taxon>
        <taxon>Apocrita</taxon>
        <taxon>Proctotrupomorpha</taxon>
        <taxon>Chalcidoidea</taxon>
        <taxon>Trichogrammatidae</taxon>
        <taxon>Trichogramma</taxon>
    </lineage>
</organism>
<dbReference type="Proteomes" id="UP001627154">
    <property type="component" value="Unassembled WGS sequence"/>
</dbReference>
<keyword evidence="2" id="KW-1185">Reference proteome</keyword>
<reference evidence="1 2" key="1">
    <citation type="journal article" date="2024" name="bioRxiv">
        <title>A reference genome for Trichogramma kaykai: A tiny desert-dwelling parasitoid wasp with competing sex-ratio distorters.</title>
        <authorList>
            <person name="Culotta J."/>
            <person name="Lindsey A.R."/>
        </authorList>
    </citation>
    <scope>NUCLEOTIDE SEQUENCE [LARGE SCALE GENOMIC DNA]</scope>
    <source>
        <strain evidence="1 2">KSX58</strain>
    </source>
</reference>
<gene>
    <name evidence="1" type="ORF">TKK_019587</name>
</gene>
<evidence type="ECO:0000313" key="1">
    <source>
        <dbReference type="EMBL" id="KAL3384777.1"/>
    </source>
</evidence>
<dbReference type="EMBL" id="JBJJXI010000169">
    <property type="protein sequence ID" value="KAL3384777.1"/>
    <property type="molecule type" value="Genomic_DNA"/>
</dbReference>
<protein>
    <submittedName>
        <fullName evidence="1">Uncharacterized protein</fullName>
    </submittedName>
</protein>